<evidence type="ECO:0000313" key="1">
    <source>
        <dbReference type="EMBL" id="GAU34868.1"/>
    </source>
</evidence>
<protein>
    <recommendedName>
        <fullName evidence="3">Leucine-rich repeat-containing N-terminal plant-type domain-containing protein</fullName>
    </recommendedName>
</protein>
<dbReference type="OrthoDB" id="1896560at2759"/>
<gene>
    <name evidence="1" type="ORF">TSUD_19480</name>
</gene>
<proteinExistence type="predicted"/>
<name>A0A2Z6MR31_TRISU</name>
<evidence type="ECO:0000313" key="2">
    <source>
        <dbReference type="Proteomes" id="UP000242715"/>
    </source>
</evidence>
<organism evidence="1 2">
    <name type="scientific">Trifolium subterraneum</name>
    <name type="common">Subterranean clover</name>
    <dbReference type="NCBI Taxonomy" id="3900"/>
    <lineage>
        <taxon>Eukaryota</taxon>
        <taxon>Viridiplantae</taxon>
        <taxon>Streptophyta</taxon>
        <taxon>Embryophyta</taxon>
        <taxon>Tracheophyta</taxon>
        <taxon>Spermatophyta</taxon>
        <taxon>Magnoliopsida</taxon>
        <taxon>eudicotyledons</taxon>
        <taxon>Gunneridae</taxon>
        <taxon>Pentapetalae</taxon>
        <taxon>rosids</taxon>
        <taxon>fabids</taxon>
        <taxon>Fabales</taxon>
        <taxon>Fabaceae</taxon>
        <taxon>Papilionoideae</taxon>
        <taxon>50 kb inversion clade</taxon>
        <taxon>NPAAA clade</taxon>
        <taxon>Hologalegina</taxon>
        <taxon>IRL clade</taxon>
        <taxon>Trifolieae</taxon>
        <taxon>Trifolium</taxon>
    </lineage>
</organism>
<dbReference type="AlphaFoldDB" id="A0A2Z6MR31"/>
<dbReference type="InterPro" id="IPR032675">
    <property type="entry name" value="LRR_dom_sf"/>
</dbReference>
<reference evidence="2" key="1">
    <citation type="journal article" date="2017" name="Front. Plant Sci.">
        <title>Climate Clever Clovers: New Paradigm to Reduce the Environmental Footprint of Ruminants by Breeding Low Methanogenic Forages Utilizing Haplotype Variation.</title>
        <authorList>
            <person name="Kaur P."/>
            <person name="Appels R."/>
            <person name="Bayer P.E."/>
            <person name="Keeble-Gagnere G."/>
            <person name="Wang J."/>
            <person name="Hirakawa H."/>
            <person name="Shirasawa K."/>
            <person name="Vercoe P."/>
            <person name="Stefanova K."/>
            <person name="Durmic Z."/>
            <person name="Nichols P."/>
            <person name="Revell C."/>
            <person name="Isobe S.N."/>
            <person name="Edwards D."/>
            <person name="Erskine W."/>
        </authorList>
    </citation>
    <scope>NUCLEOTIDE SEQUENCE [LARGE SCALE GENOMIC DNA]</scope>
    <source>
        <strain evidence="2">cv. Daliak</strain>
    </source>
</reference>
<dbReference type="EMBL" id="DF973569">
    <property type="protein sequence ID" value="GAU34868.1"/>
    <property type="molecule type" value="Genomic_DNA"/>
</dbReference>
<dbReference type="Proteomes" id="UP000242715">
    <property type="component" value="Unassembled WGS sequence"/>
</dbReference>
<dbReference type="PANTHER" id="PTHR34630">
    <property type="entry name" value="OS11G0677101 PROTEIN"/>
    <property type="match status" value="1"/>
</dbReference>
<sequence length="243" mass="27344">MSACEKWCFDANNVGSRAFSHLREFYIESCPKLTGNLPSSLPSLTLLVIRDCKRLICPLPKSPSLRVLNIQNCQKLEFHVHAPWYHQSLTSLYLIDSCDSLMFLPLDLFPNLKSLDIWGCKNLEELSVSASDVSPNFKSLNSMCIRHCPNFTSFPKGGFAAPKLNLLTINYCQKLNSLPENLHELMPSLKELQLRGCPQIESSPMRPLRIRISNKLMEGKQNHSDPLFARLEGLVSGHSPSSS</sequence>
<keyword evidence="2" id="KW-1185">Reference proteome</keyword>
<dbReference type="SUPFAM" id="SSF52047">
    <property type="entry name" value="RNI-like"/>
    <property type="match status" value="1"/>
</dbReference>
<dbReference type="Gene3D" id="3.80.10.10">
    <property type="entry name" value="Ribonuclease Inhibitor"/>
    <property type="match status" value="1"/>
</dbReference>
<accession>A0A2Z6MR31</accession>
<evidence type="ECO:0008006" key="3">
    <source>
        <dbReference type="Google" id="ProtNLM"/>
    </source>
</evidence>
<dbReference type="PANTHER" id="PTHR34630:SF17">
    <property type="entry name" value="OS06G0304700 PROTEIN"/>
    <property type="match status" value="1"/>
</dbReference>